<dbReference type="AlphaFoldDB" id="A0A4Y2FCM8"/>
<dbReference type="Proteomes" id="UP000499080">
    <property type="component" value="Unassembled WGS sequence"/>
</dbReference>
<organism evidence="3 4">
    <name type="scientific">Araneus ventricosus</name>
    <name type="common">Orbweaver spider</name>
    <name type="synonym">Epeira ventricosa</name>
    <dbReference type="NCBI Taxonomy" id="182803"/>
    <lineage>
        <taxon>Eukaryota</taxon>
        <taxon>Metazoa</taxon>
        <taxon>Ecdysozoa</taxon>
        <taxon>Arthropoda</taxon>
        <taxon>Chelicerata</taxon>
        <taxon>Arachnida</taxon>
        <taxon>Araneae</taxon>
        <taxon>Araneomorphae</taxon>
        <taxon>Entelegynae</taxon>
        <taxon>Araneoidea</taxon>
        <taxon>Araneidae</taxon>
        <taxon>Araneus</taxon>
    </lineage>
</organism>
<evidence type="ECO:0000256" key="1">
    <source>
        <dbReference type="SAM" id="MobiDB-lite"/>
    </source>
</evidence>
<dbReference type="EMBL" id="BGPR01000862">
    <property type="protein sequence ID" value="GBM38216.1"/>
    <property type="molecule type" value="Genomic_DNA"/>
</dbReference>
<gene>
    <name evidence="3" type="ORF">AVEN_8278_1</name>
</gene>
<keyword evidence="4" id="KW-1185">Reference proteome</keyword>
<keyword evidence="2" id="KW-0472">Membrane</keyword>
<feature type="compositionally biased region" description="Pro residues" evidence="1">
    <location>
        <begin position="109"/>
        <end position="120"/>
    </location>
</feature>
<keyword evidence="2" id="KW-1133">Transmembrane helix</keyword>
<evidence type="ECO:0000256" key="2">
    <source>
        <dbReference type="SAM" id="Phobius"/>
    </source>
</evidence>
<feature type="transmembrane region" description="Helical" evidence="2">
    <location>
        <begin position="25"/>
        <end position="43"/>
    </location>
</feature>
<dbReference type="OrthoDB" id="6422199at2759"/>
<keyword evidence="2" id="KW-0812">Transmembrane</keyword>
<comment type="caution">
    <text evidence="3">The sequence shown here is derived from an EMBL/GenBank/DDBJ whole genome shotgun (WGS) entry which is preliminary data.</text>
</comment>
<name>A0A4Y2FCM8_ARAVE</name>
<evidence type="ECO:0000313" key="3">
    <source>
        <dbReference type="EMBL" id="GBM38216.1"/>
    </source>
</evidence>
<accession>A0A4Y2FCM8</accession>
<feature type="region of interest" description="Disordered" evidence="1">
    <location>
        <begin position="101"/>
        <end position="120"/>
    </location>
</feature>
<reference evidence="3 4" key="1">
    <citation type="journal article" date="2019" name="Sci. Rep.">
        <title>Orb-weaving spider Araneus ventricosus genome elucidates the spidroin gene catalogue.</title>
        <authorList>
            <person name="Kono N."/>
            <person name="Nakamura H."/>
            <person name="Ohtoshi R."/>
            <person name="Moran D.A.P."/>
            <person name="Shinohara A."/>
            <person name="Yoshida Y."/>
            <person name="Fujiwara M."/>
            <person name="Mori M."/>
            <person name="Tomita M."/>
            <person name="Arakawa K."/>
        </authorList>
    </citation>
    <scope>NUCLEOTIDE SEQUENCE [LARGE SCALE GENOMIC DNA]</scope>
</reference>
<protein>
    <submittedName>
        <fullName evidence="3">Uncharacterized protein</fullName>
    </submittedName>
</protein>
<proteinExistence type="predicted"/>
<evidence type="ECO:0000313" key="4">
    <source>
        <dbReference type="Proteomes" id="UP000499080"/>
    </source>
</evidence>
<sequence length="161" mass="17704">MYEISFCRYQKDLILGNFRNGPGEVLGVTVACLVLVLAMWVCAAQSTPKWGPDLTLELPPHLLQEALFATSTPSTNNTIPVRIHPVPSAPSDLPCDPLLRNEHSMGMSSPPPIPPKPPVRRAPPPPVLLHMEHPVQVLPSHYVPRNKLRPVFSTFTAEEPA</sequence>